<dbReference type="AlphaFoldDB" id="A0A6N2KZL6"/>
<proteinExistence type="predicted"/>
<evidence type="ECO:0000313" key="1">
    <source>
        <dbReference type="EMBL" id="VFU32422.1"/>
    </source>
</evidence>
<name>A0A6N2KZL6_SALVM</name>
<reference evidence="1" key="1">
    <citation type="submission" date="2019-03" db="EMBL/GenBank/DDBJ databases">
        <authorList>
            <person name="Mank J."/>
            <person name="Almeida P."/>
        </authorList>
    </citation>
    <scope>NUCLEOTIDE SEQUENCE</scope>
    <source>
        <strain evidence="1">78183</strain>
    </source>
</reference>
<sequence length="150" mass="16062">MMLPFTPPSTMARAACFRHAAVPRTFTANSLSDKSSLLTEACDAGIAEYYVKVTVKLNGGFHEGFDLVFIGYITVNVSGSVSSDGFCEVPALFILNICNHDCSCSVLSKGKHGGLAYATSTSGDDSNLTLNFVLVRLVAVYAKTMAIREY</sequence>
<accession>A0A6N2KZL6</accession>
<organism evidence="1">
    <name type="scientific">Salix viminalis</name>
    <name type="common">Common osier</name>
    <name type="synonym">Basket willow</name>
    <dbReference type="NCBI Taxonomy" id="40686"/>
    <lineage>
        <taxon>Eukaryota</taxon>
        <taxon>Viridiplantae</taxon>
        <taxon>Streptophyta</taxon>
        <taxon>Embryophyta</taxon>
        <taxon>Tracheophyta</taxon>
        <taxon>Spermatophyta</taxon>
        <taxon>Magnoliopsida</taxon>
        <taxon>eudicotyledons</taxon>
        <taxon>Gunneridae</taxon>
        <taxon>Pentapetalae</taxon>
        <taxon>rosids</taxon>
        <taxon>fabids</taxon>
        <taxon>Malpighiales</taxon>
        <taxon>Salicaceae</taxon>
        <taxon>Saliceae</taxon>
        <taxon>Salix</taxon>
    </lineage>
</organism>
<protein>
    <submittedName>
        <fullName evidence="1">Uncharacterized protein</fullName>
    </submittedName>
</protein>
<gene>
    <name evidence="1" type="ORF">SVIM_LOCUS141539</name>
</gene>
<dbReference type="EMBL" id="CAADRP010000780">
    <property type="protein sequence ID" value="VFU32422.1"/>
    <property type="molecule type" value="Genomic_DNA"/>
</dbReference>